<dbReference type="Proteomes" id="UP000735302">
    <property type="component" value="Unassembled WGS sequence"/>
</dbReference>
<feature type="compositionally biased region" description="Low complexity" evidence="1">
    <location>
        <begin position="55"/>
        <end position="72"/>
    </location>
</feature>
<comment type="caution">
    <text evidence="2">The sequence shown here is derived from an EMBL/GenBank/DDBJ whole genome shotgun (WGS) entry which is preliminary data.</text>
</comment>
<evidence type="ECO:0000313" key="3">
    <source>
        <dbReference type="Proteomes" id="UP000735302"/>
    </source>
</evidence>
<accession>A0AAV4BDI6</accession>
<sequence length="81" mass="9477">MFIFMIYCVTEKHRHLTLQQELATYRNKFELHIKSVIGAEASTFAEQKHKHKYGNSNNDNVNNNNSNNNTSSRTSYLQKQV</sequence>
<proteinExistence type="predicted"/>
<reference evidence="2 3" key="1">
    <citation type="journal article" date="2021" name="Elife">
        <title>Chloroplast acquisition without the gene transfer in kleptoplastic sea slugs, Plakobranchus ocellatus.</title>
        <authorList>
            <person name="Maeda T."/>
            <person name="Takahashi S."/>
            <person name="Yoshida T."/>
            <person name="Shimamura S."/>
            <person name="Takaki Y."/>
            <person name="Nagai Y."/>
            <person name="Toyoda A."/>
            <person name="Suzuki Y."/>
            <person name="Arimoto A."/>
            <person name="Ishii H."/>
            <person name="Satoh N."/>
            <person name="Nishiyama T."/>
            <person name="Hasebe M."/>
            <person name="Maruyama T."/>
            <person name="Minagawa J."/>
            <person name="Obokata J."/>
            <person name="Shigenobu S."/>
        </authorList>
    </citation>
    <scope>NUCLEOTIDE SEQUENCE [LARGE SCALE GENOMIC DNA]</scope>
</reference>
<protein>
    <submittedName>
        <fullName evidence="2">Uncharacterized protein</fullName>
    </submittedName>
</protein>
<organism evidence="2 3">
    <name type="scientific">Plakobranchus ocellatus</name>
    <dbReference type="NCBI Taxonomy" id="259542"/>
    <lineage>
        <taxon>Eukaryota</taxon>
        <taxon>Metazoa</taxon>
        <taxon>Spiralia</taxon>
        <taxon>Lophotrochozoa</taxon>
        <taxon>Mollusca</taxon>
        <taxon>Gastropoda</taxon>
        <taxon>Heterobranchia</taxon>
        <taxon>Euthyneura</taxon>
        <taxon>Panpulmonata</taxon>
        <taxon>Sacoglossa</taxon>
        <taxon>Placobranchoidea</taxon>
        <taxon>Plakobranchidae</taxon>
        <taxon>Plakobranchus</taxon>
    </lineage>
</organism>
<gene>
    <name evidence="2" type="ORF">PoB_004342300</name>
</gene>
<dbReference type="EMBL" id="BLXT01004727">
    <property type="protein sequence ID" value="GFO16918.1"/>
    <property type="molecule type" value="Genomic_DNA"/>
</dbReference>
<evidence type="ECO:0000256" key="1">
    <source>
        <dbReference type="SAM" id="MobiDB-lite"/>
    </source>
</evidence>
<dbReference type="AlphaFoldDB" id="A0AAV4BDI6"/>
<keyword evidence="3" id="KW-1185">Reference proteome</keyword>
<feature type="region of interest" description="Disordered" evidence="1">
    <location>
        <begin position="47"/>
        <end position="81"/>
    </location>
</feature>
<evidence type="ECO:0000313" key="2">
    <source>
        <dbReference type="EMBL" id="GFO16918.1"/>
    </source>
</evidence>
<name>A0AAV4BDI6_9GAST</name>